<evidence type="ECO:0000313" key="2">
    <source>
        <dbReference type="Proteomes" id="UP001597307"/>
    </source>
</evidence>
<dbReference type="RefSeq" id="WP_343881149.1">
    <property type="nucleotide sequence ID" value="NZ_BAAAIJ010000056.1"/>
</dbReference>
<comment type="caution">
    <text evidence="1">The sequence shown here is derived from an EMBL/GenBank/DDBJ whole genome shotgun (WGS) entry which is preliminary data.</text>
</comment>
<reference evidence="2" key="1">
    <citation type="journal article" date="2019" name="Int. J. Syst. Evol. Microbiol.">
        <title>The Global Catalogue of Microorganisms (GCM) 10K type strain sequencing project: providing services to taxonomists for standard genome sequencing and annotation.</title>
        <authorList>
            <consortium name="The Broad Institute Genomics Platform"/>
            <consortium name="The Broad Institute Genome Sequencing Center for Infectious Disease"/>
            <person name="Wu L."/>
            <person name="Ma J."/>
        </authorList>
    </citation>
    <scope>NUCLEOTIDE SEQUENCE [LARGE SCALE GENOMIC DNA]</scope>
    <source>
        <strain evidence="2">JCM 11496</strain>
    </source>
</reference>
<accession>A0ABW4QB90</accession>
<name>A0ABW4QB90_9MICC</name>
<evidence type="ECO:0000313" key="1">
    <source>
        <dbReference type="EMBL" id="MFD1848007.1"/>
    </source>
</evidence>
<gene>
    <name evidence="1" type="ORF">ACFSFX_15555</name>
</gene>
<dbReference type="EMBL" id="JBHUGA010000061">
    <property type="protein sequence ID" value="MFD1848007.1"/>
    <property type="molecule type" value="Genomic_DNA"/>
</dbReference>
<proteinExistence type="predicted"/>
<organism evidence="1 2">
    <name type="scientific">Arthrobacter flavus</name>
    <dbReference type="NCBI Taxonomy" id="95172"/>
    <lineage>
        <taxon>Bacteria</taxon>
        <taxon>Bacillati</taxon>
        <taxon>Actinomycetota</taxon>
        <taxon>Actinomycetes</taxon>
        <taxon>Micrococcales</taxon>
        <taxon>Micrococcaceae</taxon>
        <taxon>Arthrobacter</taxon>
    </lineage>
</organism>
<protein>
    <submittedName>
        <fullName evidence="1">Uncharacterized protein</fullName>
    </submittedName>
</protein>
<sequence length="47" mass="5407">MKLKRMMYRILLAFHLHLVFAFTRMVGTVNNADDDPPERGDVPSCSL</sequence>
<dbReference type="Proteomes" id="UP001597307">
    <property type="component" value="Unassembled WGS sequence"/>
</dbReference>
<keyword evidence="2" id="KW-1185">Reference proteome</keyword>